<dbReference type="PANTHER" id="PTHR43861:SF1">
    <property type="entry name" value="TRANS-ACONITATE 2-METHYLTRANSFERASE"/>
    <property type="match status" value="1"/>
</dbReference>
<accession>A0A4Q2SF15</accession>
<dbReference type="PANTHER" id="PTHR43861">
    <property type="entry name" value="TRANS-ACONITATE 2-METHYLTRANSFERASE-RELATED"/>
    <property type="match status" value="1"/>
</dbReference>
<dbReference type="OrthoDB" id="3376896at2"/>
<dbReference type="Proteomes" id="UP000293291">
    <property type="component" value="Unassembled WGS sequence"/>
</dbReference>
<dbReference type="RefSeq" id="WP_129453770.1">
    <property type="nucleotide sequence ID" value="NZ_JACXYX010000004.1"/>
</dbReference>
<protein>
    <submittedName>
        <fullName evidence="1">Class I SAM-dependent methyltransferase</fullName>
    </submittedName>
</protein>
<keyword evidence="1" id="KW-0489">Methyltransferase</keyword>
<proteinExistence type="predicted"/>
<organism evidence="1 2">
    <name type="scientific">Nocardioides ganghwensis</name>
    <dbReference type="NCBI Taxonomy" id="252230"/>
    <lineage>
        <taxon>Bacteria</taxon>
        <taxon>Bacillati</taxon>
        <taxon>Actinomycetota</taxon>
        <taxon>Actinomycetes</taxon>
        <taxon>Propionibacteriales</taxon>
        <taxon>Nocardioidaceae</taxon>
        <taxon>Nocardioides</taxon>
    </lineage>
</organism>
<reference evidence="1 2" key="1">
    <citation type="submission" date="2019-01" db="EMBL/GenBank/DDBJ databases">
        <title>Novel species of Nocardioides.</title>
        <authorList>
            <person name="Liu Q."/>
            <person name="Xin Y.-H."/>
        </authorList>
    </citation>
    <scope>NUCLEOTIDE SEQUENCE [LARGE SCALE GENOMIC DNA]</scope>
    <source>
        <strain evidence="1 2">CGMCC 4.6875</strain>
    </source>
</reference>
<dbReference type="Pfam" id="PF13489">
    <property type="entry name" value="Methyltransf_23"/>
    <property type="match status" value="1"/>
</dbReference>
<evidence type="ECO:0000313" key="1">
    <source>
        <dbReference type="EMBL" id="RYC03672.1"/>
    </source>
</evidence>
<dbReference type="SUPFAM" id="SSF53335">
    <property type="entry name" value="S-adenosyl-L-methionine-dependent methyltransferases"/>
    <property type="match status" value="1"/>
</dbReference>
<dbReference type="GO" id="GO:0008168">
    <property type="term" value="F:methyltransferase activity"/>
    <property type="evidence" value="ECO:0007669"/>
    <property type="project" value="UniProtKB-KW"/>
</dbReference>
<dbReference type="InterPro" id="IPR029063">
    <property type="entry name" value="SAM-dependent_MTases_sf"/>
</dbReference>
<comment type="caution">
    <text evidence="1">The sequence shown here is derived from an EMBL/GenBank/DDBJ whole genome shotgun (WGS) entry which is preliminary data.</text>
</comment>
<dbReference type="CDD" id="cd02440">
    <property type="entry name" value="AdoMet_MTases"/>
    <property type="match status" value="1"/>
</dbReference>
<gene>
    <name evidence="1" type="ORF">EUA07_04300</name>
</gene>
<dbReference type="EMBL" id="SDWU01000004">
    <property type="protein sequence ID" value="RYC03672.1"/>
    <property type="molecule type" value="Genomic_DNA"/>
</dbReference>
<keyword evidence="1" id="KW-0808">Transferase</keyword>
<dbReference type="Gene3D" id="3.40.50.150">
    <property type="entry name" value="Vaccinia Virus protein VP39"/>
    <property type="match status" value="1"/>
</dbReference>
<name>A0A4Q2SF15_9ACTN</name>
<keyword evidence="2" id="KW-1185">Reference proteome</keyword>
<dbReference type="GO" id="GO:0032259">
    <property type="term" value="P:methylation"/>
    <property type="evidence" value="ECO:0007669"/>
    <property type="project" value="UniProtKB-KW"/>
</dbReference>
<evidence type="ECO:0000313" key="2">
    <source>
        <dbReference type="Proteomes" id="UP000293291"/>
    </source>
</evidence>
<dbReference type="AlphaFoldDB" id="A0A4Q2SF15"/>
<sequence length="207" mass="21687">MTARETVHAYDLDAPAYAAATAAVPDRVRTALEELAQRLGDGARVLEVGSGGGRDALLMESLGLAVRRTDVTPGFVALLRGQGHACDLLDPLVDDLTCAEGPYDAVWANASLLHVARADLPTVLARLAAVTRPGGLLRATLKEGDGGGWSTHGAVARPRHFTYWRAPALAEVVTASGWVDVAVRSGLAGSRGEWWLEVSAVRDGVSA</sequence>